<evidence type="ECO:0000256" key="3">
    <source>
        <dbReference type="HAMAP-Rule" id="MF_00608"/>
    </source>
</evidence>
<dbReference type="PIRSF" id="PIRSF009265">
    <property type="entry name" value="GTP_cyclohydro_3"/>
    <property type="match status" value="1"/>
</dbReference>
<accession>A0A0U2MAL4</accession>
<dbReference type="HAMAP" id="MF_00608">
    <property type="entry name" value="GTP_cyclohydro_3"/>
    <property type="match status" value="1"/>
</dbReference>
<evidence type="ECO:0000256" key="1">
    <source>
        <dbReference type="ARBA" id="ARBA00022801"/>
    </source>
</evidence>
<keyword evidence="2 3" id="KW-0342">GTP-binding</keyword>
<dbReference type="OrthoDB" id="25211at2157"/>
<organism evidence="4 5">
    <name type="scientific">Ignicoccus islandicus DSM 13165</name>
    <dbReference type="NCBI Taxonomy" id="940295"/>
    <lineage>
        <taxon>Archaea</taxon>
        <taxon>Thermoproteota</taxon>
        <taxon>Thermoprotei</taxon>
        <taxon>Desulfurococcales</taxon>
        <taxon>Desulfurococcaceae</taxon>
        <taxon>Ignicoccus</taxon>
    </lineage>
</organism>
<protein>
    <recommendedName>
        <fullName evidence="3">GTP cyclohydrolase III</fullName>
        <ecNumber evidence="3">3.5.4.29</ecNumber>
    </recommendedName>
</protein>
<sequence>MHKVMVAILKGYREWTEELGSDREWKIQLVQASIEKIASEEAAKCNSFYVPHRKDVLIFLANGVEEECLREVISKIEKVSPVPVETSIGCGSTPLSALRGESRKCEGSDVAVVHIDLNYFSKDEIYSAYVRAMNNYSTLLNLFLGVGGIGAYLGGDNFVFFIDPKDLHIIDEVKMILKDAKIGVGIGKNPREALSKAASSLKFLRENRNLRSYLIQ</sequence>
<comment type="similarity">
    <text evidence="3">Belongs to the archaeal-type GTP cyclohydrolase family.</text>
</comment>
<keyword evidence="3" id="KW-0547">Nucleotide-binding</keyword>
<dbReference type="GO" id="GO:0043740">
    <property type="term" value="F:GTP cyclohydrolase IIa activity"/>
    <property type="evidence" value="ECO:0007669"/>
    <property type="project" value="UniProtKB-EC"/>
</dbReference>
<comment type="function">
    <text evidence="3">Catalyzes the formation of 2-amino-5-formylamino-6-ribofuranosylamino-4(3H)-pyrimidinone ribonucleotide monophosphate and inorganic phosphate from GTP. Also has an independent pyrophosphate phosphohydrolase activity.</text>
</comment>
<name>A0A0U2MAL4_9CREN</name>
<evidence type="ECO:0000313" key="5">
    <source>
        <dbReference type="Proteomes" id="UP000060778"/>
    </source>
</evidence>
<dbReference type="Gene3D" id="3.30.70.1230">
    <property type="entry name" value="Nucleotide cyclase"/>
    <property type="match status" value="2"/>
</dbReference>
<dbReference type="STRING" id="940295.EYM_01970"/>
<comment type="catalytic activity">
    <reaction evidence="3">
        <text>GTP + 3 H2O = 2-amino-5-formylamino-6-(5-phospho-D-ribosylamino)pyrimidin-4(3H)-one + 2 phosphate + 2 H(+)</text>
        <dbReference type="Rhea" id="RHEA:22468"/>
        <dbReference type="ChEBI" id="CHEBI:15377"/>
        <dbReference type="ChEBI" id="CHEBI:15378"/>
        <dbReference type="ChEBI" id="CHEBI:37565"/>
        <dbReference type="ChEBI" id="CHEBI:43474"/>
        <dbReference type="ChEBI" id="CHEBI:57258"/>
        <dbReference type="EC" id="3.5.4.29"/>
    </reaction>
</comment>
<dbReference type="GO" id="GO:0005525">
    <property type="term" value="F:GTP binding"/>
    <property type="evidence" value="ECO:0007669"/>
    <property type="project" value="UniProtKB-KW"/>
</dbReference>
<dbReference type="Pfam" id="PF05165">
    <property type="entry name" value="GCH_III"/>
    <property type="match status" value="2"/>
</dbReference>
<evidence type="ECO:0000313" key="4">
    <source>
        <dbReference type="EMBL" id="ALU12269.1"/>
    </source>
</evidence>
<dbReference type="InterPro" id="IPR029787">
    <property type="entry name" value="Nucleotide_cyclase"/>
</dbReference>
<dbReference type="GeneID" id="30679797"/>
<reference evidence="4 5" key="1">
    <citation type="submission" date="2013-11" db="EMBL/GenBank/DDBJ databases">
        <title>Comparative genomics of Ignicoccus.</title>
        <authorList>
            <person name="Podar M."/>
        </authorList>
    </citation>
    <scope>NUCLEOTIDE SEQUENCE [LARGE SCALE GENOMIC DNA]</scope>
    <source>
        <strain evidence="4 5">DSM 13165</strain>
    </source>
</reference>
<dbReference type="AlphaFoldDB" id="A0A0U2MAL4"/>
<dbReference type="KEGG" id="iis:EYM_01970"/>
<dbReference type="RefSeq" id="WP_075049423.1">
    <property type="nucleotide sequence ID" value="NZ_CP006867.1"/>
</dbReference>
<proteinExistence type="inferred from homology"/>
<dbReference type="InterPro" id="IPR007839">
    <property type="entry name" value="GTP_CycHdrlase_3"/>
</dbReference>
<dbReference type="EMBL" id="CP006867">
    <property type="protein sequence ID" value="ALU12269.1"/>
    <property type="molecule type" value="Genomic_DNA"/>
</dbReference>
<keyword evidence="5" id="KW-1185">Reference proteome</keyword>
<gene>
    <name evidence="3" type="primary">gch3</name>
    <name evidence="4" type="ORF">EYM_01970</name>
</gene>
<keyword evidence="1 3" id="KW-0378">Hydrolase</keyword>
<evidence type="ECO:0000256" key="2">
    <source>
        <dbReference type="ARBA" id="ARBA00023134"/>
    </source>
</evidence>
<dbReference type="Proteomes" id="UP000060778">
    <property type="component" value="Chromosome"/>
</dbReference>
<dbReference type="EC" id="3.5.4.29" evidence="3"/>
<dbReference type="PANTHER" id="PTHR42202">
    <property type="entry name" value="GTP CYCLOHYDROLASE III"/>
    <property type="match status" value="1"/>
</dbReference>
<dbReference type="PANTHER" id="PTHR42202:SF1">
    <property type="entry name" value="GTP CYCLOHYDROLASE III"/>
    <property type="match status" value="1"/>
</dbReference>